<accession>A0AAW1U2B9</accession>
<sequence length="110" mass="12066">MLIADSISSKFSIASLENIFLSSVSCVSSFSREICSRFCLESSPTSDSLSVVFLLFKKSSLVANFSDCSKFSQEFSLVSSISDSVFENCLSKCFSESNFKLEIESVDDNS</sequence>
<reference evidence="1 2" key="1">
    <citation type="submission" date="2023-03" db="EMBL/GenBank/DDBJ databases">
        <title>Genome insight into feeding habits of ladybird beetles.</title>
        <authorList>
            <person name="Li H.-S."/>
            <person name="Huang Y.-H."/>
            <person name="Pang H."/>
        </authorList>
    </citation>
    <scope>NUCLEOTIDE SEQUENCE [LARGE SCALE GENOMIC DNA]</scope>
    <source>
        <strain evidence="1">SYSU_2023b</strain>
        <tissue evidence="1">Whole body</tissue>
    </source>
</reference>
<evidence type="ECO:0000313" key="1">
    <source>
        <dbReference type="EMBL" id="KAK9874081.1"/>
    </source>
</evidence>
<organism evidence="1 2">
    <name type="scientific">Henosepilachna vigintioctopunctata</name>
    <dbReference type="NCBI Taxonomy" id="420089"/>
    <lineage>
        <taxon>Eukaryota</taxon>
        <taxon>Metazoa</taxon>
        <taxon>Ecdysozoa</taxon>
        <taxon>Arthropoda</taxon>
        <taxon>Hexapoda</taxon>
        <taxon>Insecta</taxon>
        <taxon>Pterygota</taxon>
        <taxon>Neoptera</taxon>
        <taxon>Endopterygota</taxon>
        <taxon>Coleoptera</taxon>
        <taxon>Polyphaga</taxon>
        <taxon>Cucujiformia</taxon>
        <taxon>Coccinelloidea</taxon>
        <taxon>Coccinellidae</taxon>
        <taxon>Epilachninae</taxon>
        <taxon>Epilachnini</taxon>
        <taxon>Henosepilachna</taxon>
    </lineage>
</organism>
<proteinExistence type="predicted"/>
<dbReference type="Proteomes" id="UP001431783">
    <property type="component" value="Unassembled WGS sequence"/>
</dbReference>
<keyword evidence="2" id="KW-1185">Reference proteome</keyword>
<dbReference type="AlphaFoldDB" id="A0AAW1U2B9"/>
<name>A0AAW1U2B9_9CUCU</name>
<comment type="caution">
    <text evidence="1">The sequence shown here is derived from an EMBL/GenBank/DDBJ whole genome shotgun (WGS) entry which is preliminary data.</text>
</comment>
<gene>
    <name evidence="1" type="ORF">WA026_002437</name>
</gene>
<protein>
    <submittedName>
        <fullName evidence="1">Uncharacterized protein</fullName>
    </submittedName>
</protein>
<evidence type="ECO:0000313" key="2">
    <source>
        <dbReference type="Proteomes" id="UP001431783"/>
    </source>
</evidence>
<dbReference type="EMBL" id="JARQZJ010000031">
    <property type="protein sequence ID" value="KAK9874081.1"/>
    <property type="molecule type" value="Genomic_DNA"/>
</dbReference>